<dbReference type="EMBL" id="BPLR01002624">
    <property type="protein sequence ID" value="GIX75824.1"/>
    <property type="molecule type" value="Genomic_DNA"/>
</dbReference>
<name>A0AAV4MXW4_CAEEX</name>
<evidence type="ECO:0000313" key="2">
    <source>
        <dbReference type="EMBL" id="GIX75824.1"/>
    </source>
</evidence>
<organism evidence="2 3">
    <name type="scientific">Caerostris extrusa</name>
    <name type="common">Bark spider</name>
    <name type="synonym">Caerostris bankana</name>
    <dbReference type="NCBI Taxonomy" id="172846"/>
    <lineage>
        <taxon>Eukaryota</taxon>
        <taxon>Metazoa</taxon>
        <taxon>Ecdysozoa</taxon>
        <taxon>Arthropoda</taxon>
        <taxon>Chelicerata</taxon>
        <taxon>Arachnida</taxon>
        <taxon>Araneae</taxon>
        <taxon>Araneomorphae</taxon>
        <taxon>Entelegynae</taxon>
        <taxon>Araneoidea</taxon>
        <taxon>Araneidae</taxon>
        <taxon>Caerostris</taxon>
    </lineage>
</organism>
<protein>
    <submittedName>
        <fullName evidence="2">Uncharacterized protein</fullName>
    </submittedName>
</protein>
<feature type="compositionally biased region" description="Basic residues" evidence="1">
    <location>
        <begin position="24"/>
        <end position="59"/>
    </location>
</feature>
<keyword evidence="3" id="KW-1185">Reference proteome</keyword>
<evidence type="ECO:0000313" key="3">
    <source>
        <dbReference type="Proteomes" id="UP001054945"/>
    </source>
</evidence>
<dbReference type="Proteomes" id="UP001054945">
    <property type="component" value="Unassembled WGS sequence"/>
</dbReference>
<dbReference type="AlphaFoldDB" id="A0AAV4MXW4"/>
<accession>A0AAV4MXW4</accession>
<reference evidence="2 3" key="1">
    <citation type="submission" date="2021-06" db="EMBL/GenBank/DDBJ databases">
        <title>Caerostris extrusa draft genome.</title>
        <authorList>
            <person name="Kono N."/>
            <person name="Arakawa K."/>
        </authorList>
    </citation>
    <scope>NUCLEOTIDE SEQUENCE [LARGE SCALE GENOMIC DNA]</scope>
</reference>
<evidence type="ECO:0000256" key="1">
    <source>
        <dbReference type="SAM" id="MobiDB-lite"/>
    </source>
</evidence>
<feature type="region of interest" description="Disordered" evidence="1">
    <location>
        <begin position="1"/>
        <end position="63"/>
    </location>
</feature>
<sequence>MQRNFLIIGSSLRNEKTSLPRGEAKKKREQKKKKRKEKERKMKRGKQKIKKETHKRLIRMSRQPPAVLRIIRCHEAERNPEHCDSPDWQKFVEL</sequence>
<comment type="caution">
    <text evidence="2">The sequence shown here is derived from an EMBL/GenBank/DDBJ whole genome shotgun (WGS) entry which is preliminary data.</text>
</comment>
<gene>
    <name evidence="2" type="ORF">CEXT_454891</name>
</gene>
<proteinExistence type="predicted"/>